<dbReference type="GO" id="GO:0016757">
    <property type="term" value="F:glycosyltransferase activity"/>
    <property type="evidence" value="ECO:0007669"/>
    <property type="project" value="UniProtKB-KW"/>
</dbReference>
<reference evidence="10 11" key="1">
    <citation type="journal article" date="2015" name="Antonie Van Leeuwenhoek">
        <title>Streptomyces klenkii sp. nov., isolated from deep marine sediment.</title>
        <authorList>
            <person name="Veyisoglu A."/>
            <person name="Sahin N."/>
        </authorList>
    </citation>
    <scope>NUCLEOTIDE SEQUENCE [LARGE SCALE GENOMIC DNA]</scope>
    <source>
        <strain evidence="10 11">KCTC 29202</strain>
    </source>
</reference>
<keyword evidence="7" id="KW-0472">Membrane</keyword>
<evidence type="ECO:0000313" key="10">
    <source>
        <dbReference type="EMBL" id="RKN69922.1"/>
    </source>
</evidence>
<comment type="caution">
    <text evidence="10">The sequence shown here is derived from an EMBL/GenBank/DDBJ whole genome shotgun (WGS) entry which is preliminary data.</text>
</comment>
<evidence type="ECO:0000256" key="6">
    <source>
        <dbReference type="ARBA" id="ARBA00022989"/>
    </source>
</evidence>
<evidence type="ECO:0000256" key="1">
    <source>
        <dbReference type="ARBA" id="ARBA00004651"/>
    </source>
</evidence>
<comment type="similarity">
    <text evidence="8">Belongs to the glycosyltransferase 2 family. GtrB subfamily.</text>
</comment>
<proteinExistence type="inferred from homology"/>
<gene>
    <name evidence="10" type="ORF">D7231_23025</name>
</gene>
<dbReference type="FunFam" id="3.90.550.10:FF:000079">
    <property type="entry name" value="Probable glycosyl transferase"/>
    <property type="match status" value="1"/>
</dbReference>
<evidence type="ECO:0000256" key="8">
    <source>
        <dbReference type="ARBA" id="ARBA00038152"/>
    </source>
</evidence>
<evidence type="ECO:0000256" key="3">
    <source>
        <dbReference type="ARBA" id="ARBA00022676"/>
    </source>
</evidence>
<keyword evidence="3" id="KW-0328">Glycosyltransferase</keyword>
<dbReference type="SUPFAM" id="SSF53448">
    <property type="entry name" value="Nucleotide-diphospho-sugar transferases"/>
    <property type="match status" value="1"/>
</dbReference>
<evidence type="ECO:0000256" key="5">
    <source>
        <dbReference type="ARBA" id="ARBA00022692"/>
    </source>
</evidence>
<evidence type="ECO:0000259" key="9">
    <source>
        <dbReference type="Pfam" id="PF00535"/>
    </source>
</evidence>
<sequence>MPASQTSPPSPTTHLISVVLPCYNEEAVLARTHDRIARALHPVEGVRYEVIYVDDGSTDATWNLIRTFTRESPMVRAVRFSRNFGHQAACLGGLREARGDAVVVIDADLQDPPEIIPEMVARWRRGWHVVSARRTARHGETAFKNLSAFAFYRLLGRISDHPVAFDTGDFRLLDREVVDLLTGLADRELFLRGAVGWAGFPETTIEYQRDPRAAGESKYTLPKMLALSRSAFLTSGSVLPLRLPLWTGTASLAASLVTVLTRRGRAGALPLALFGLESLAVAALGEYLHAVLRQVQGRPAYVISERMRSTIPGAVLASVEEVA</sequence>
<dbReference type="GO" id="GO:0005886">
    <property type="term" value="C:plasma membrane"/>
    <property type="evidence" value="ECO:0007669"/>
    <property type="project" value="UniProtKB-SubCell"/>
</dbReference>
<name>A0A3B0BA66_9ACTN</name>
<dbReference type="CDD" id="cd04187">
    <property type="entry name" value="DPM1_like_bac"/>
    <property type="match status" value="1"/>
</dbReference>
<dbReference type="Proteomes" id="UP000270343">
    <property type="component" value="Unassembled WGS sequence"/>
</dbReference>
<dbReference type="Gene3D" id="3.90.550.10">
    <property type="entry name" value="Spore Coat Polysaccharide Biosynthesis Protein SpsA, Chain A"/>
    <property type="match status" value="1"/>
</dbReference>
<keyword evidence="2" id="KW-1003">Cell membrane</keyword>
<dbReference type="InterPro" id="IPR001173">
    <property type="entry name" value="Glyco_trans_2-like"/>
</dbReference>
<protein>
    <submittedName>
        <fullName evidence="10">Glycosyltransferase</fullName>
    </submittedName>
</protein>
<keyword evidence="5" id="KW-0812">Transmembrane</keyword>
<feature type="domain" description="Glycosyltransferase 2-like" evidence="9">
    <location>
        <begin position="17"/>
        <end position="178"/>
    </location>
</feature>
<dbReference type="InterPro" id="IPR029044">
    <property type="entry name" value="Nucleotide-diphossugar_trans"/>
</dbReference>
<evidence type="ECO:0000256" key="4">
    <source>
        <dbReference type="ARBA" id="ARBA00022679"/>
    </source>
</evidence>
<dbReference type="EMBL" id="RBAM01000009">
    <property type="protein sequence ID" value="RKN69922.1"/>
    <property type="molecule type" value="Genomic_DNA"/>
</dbReference>
<comment type="subcellular location">
    <subcellularLocation>
        <location evidence="1">Cell membrane</location>
        <topology evidence="1">Multi-pass membrane protein</topology>
    </subcellularLocation>
</comment>
<organism evidence="10 11">
    <name type="scientific">Streptomyces klenkii</name>
    <dbReference type="NCBI Taxonomy" id="1420899"/>
    <lineage>
        <taxon>Bacteria</taxon>
        <taxon>Bacillati</taxon>
        <taxon>Actinomycetota</taxon>
        <taxon>Actinomycetes</taxon>
        <taxon>Kitasatosporales</taxon>
        <taxon>Streptomycetaceae</taxon>
        <taxon>Streptomyces</taxon>
    </lineage>
</organism>
<dbReference type="InterPro" id="IPR050256">
    <property type="entry name" value="Glycosyltransferase_2"/>
</dbReference>
<dbReference type="AlphaFoldDB" id="A0A3B0BA66"/>
<evidence type="ECO:0000256" key="2">
    <source>
        <dbReference type="ARBA" id="ARBA00022475"/>
    </source>
</evidence>
<accession>A0A3B0BA66</accession>
<keyword evidence="4 10" id="KW-0808">Transferase</keyword>
<keyword evidence="6" id="KW-1133">Transmembrane helix</keyword>
<keyword evidence="11" id="KW-1185">Reference proteome</keyword>
<dbReference type="OrthoDB" id="9811884at2"/>
<evidence type="ECO:0000313" key="11">
    <source>
        <dbReference type="Proteomes" id="UP000270343"/>
    </source>
</evidence>
<dbReference type="PANTHER" id="PTHR48090">
    <property type="entry name" value="UNDECAPRENYL-PHOSPHATE 4-DEOXY-4-FORMAMIDO-L-ARABINOSE TRANSFERASE-RELATED"/>
    <property type="match status" value="1"/>
</dbReference>
<evidence type="ECO:0000256" key="7">
    <source>
        <dbReference type="ARBA" id="ARBA00023136"/>
    </source>
</evidence>
<dbReference type="Pfam" id="PF00535">
    <property type="entry name" value="Glycos_transf_2"/>
    <property type="match status" value="1"/>
</dbReference>
<dbReference type="RefSeq" id="WP_120757404.1">
    <property type="nucleotide sequence ID" value="NZ_RBAM01000009.1"/>
</dbReference>
<dbReference type="PANTHER" id="PTHR48090:SF1">
    <property type="entry name" value="PROPHAGE BACTOPRENOL GLUCOSYL TRANSFERASE HOMOLOG"/>
    <property type="match status" value="1"/>
</dbReference>